<organism evidence="1 2">
    <name type="scientific">Trichonephila clavipes</name>
    <name type="common">Golden silk orbweaver</name>
    <name type="synonym">Nephila clavipes</name>
    <dbReference type="NCBI Taxonomy" id="2585209"/>
    <lineage>
        <taxon>Eukaryota</taxon>
        <taxon>Metazoa</taxon>
        <taxon>Ecdysozoa</taxon>
        <taxon>Arthropoda</taxon>
        <taxon>Chelicerata</taxon>
        <taxon>Arachnida</taxon>
        <taxon>Araneae</taxon>
        <taxon>Araneomorphae</taxon>
        <taxon>Entelegynae</taxon>
        <taxon>Araneoidea</taxon>
        <taxon>Nephilidae</taxon>
        <taxon>Trichonephila</taxon>
    </lineage>
</organism>
<reference evidence="1" key="1">
    <citation type="submission" date="2020-08" db="EMBL/GenBank/DDBJ databases">
        <title>Multicomponent nature underlies the extraordinary mechanical properties of spider dragline silk.</title>
        <authorList>
            <person name="Kono N."/>
            <person name="Nakamura H."/>
            <person name="Mori M."/>
            <person name="Yoshida Y."/>
            <person name="Ohtoshi R."/>
            <person name="Malay A.D."/>
            <person name="Moran D.A.P."/>
            <person name="Tomita M."/>
            <person name="Numata K."/>
            <person name="Arakawa K."/>
        </authorList>
    </citation>
    <scope>NUCLEOTIDE SEQUENCE</scope>
</reference>
<protein>
    <submittedName>
        <fullName evidence="1">Uncharacterized protein</fullName>
    </submittedName>
</protein>
<dbReference type="EMBL" id="BMAU01021377">
    <property type="protein sequence ID" value="GFY26739.1"/>
    <property type="molecule type" value="Genomic_DNA"/>
</dbReference>
<accession>A0A8X6W267</accession>
<proteinExistence type="predicted"/>
<dbReference type="AlphaFoldDB" id="A0A8X6W267"/>
<evidence type="ECO:0000313" key="2">
    <source>
        <dbReference type="Proteomes" id="UP000887159"/>
    </source>
</evidence>
<keyword evidence="2" id="KW-1185">Reference proteome</keyword>
<sequence>MGCELIINQYAGAQKLASLFSAVPYRRIPIAAAIPGSQIEDELKAKRNIDIDLSKTNLDEGPKNELKKLFNSCSKIKLNFDKKTLTIPDSQIEDEIIAEGNIEIDLSKTNLEEGQKNELKNPFNSFKVLFSDKPALTLVLYHEIGIGDKPPVVSQPYR</sequence>
<gene>
    <name evidence="1" type="ORF">TNCV_4374851</name>
</gene>
<evidence type="ECO:0000313" key="1">
    <source>
        <dbReference type="EMBL" id="GFY26739.1"/>
    </source>
</evidence>
<comment type="caution">
    <text evidence="1">The sequence shown here is derived from an EMBL/GenBank/DDBJ whole genome shotgun (WGS) entry which is preliminary data.</text>
</comment>
<name>A0A8X6W267_TRICX</name>
<dbReference type="Proteomes" id="UP000887159">
    <property type="component" value="Unassembled WGS sequence"/>
</dbReference>